<dbReference type="AlphaFoldDB" id="A0A1A8B197"/>
<sequence length="106" mass="12541">THTHTHPLHIQKIDVWLDYELKHLFAPDGSVRNSRALTGCFFSCYLLKNEFRKTVLIFSLYLSKCVNSRKSREHFVVCITFKNKMCRFPKLCIIINACPALFFCYY</sequence>
<gene>
    <name evidence="1" type="primary">CACNA1F</name>
</gene>
<evidence type="ECO:0000313" key="1">
    <source>
        <dbReference type="EMBL" id="SBP61044.1"/>
    </source>
</evidence>
<protein>
    <submittedName>
        <fullName evidence="1">Calcium channel, voltage-dependent, L type, alpha 1F subunit</fullName>
    </submittedName>
</protein>
<name>A0A1A8B197_NOTFU</name>
<proteinExistence type="predicted"/>
<dbReference type="EMBL" id="HADY01022559">
    <property type="protein sequence ID" value="SBP61044.1"/>
    <property type="molecule type" value="Transcribed_RNA"/>
</dbReference>
<accession>A0A1A8B197</accession>
<feature type="non-terminal residue" evidence="1">
    <location>
        <position position="1"/>
    </location>
</feature>
<reference evidence="1" key="1">
    <citation type="submission" date="2016-05" db="EMBL/GenBank/DDBJ databases">
        <authorList>
            <person name="Lavstsen T."/>
            <person name="Jespersen J.S."/>
        </authorList>
    </citation>
    <scope>NUCLEOTIDE SEQUENCE</scope>
    <source>
        <tissue evidence="1">Brain</tissue>
    </source>
</reference>
<organism evidence="1">
    <name type="scientific">Nothobranchius furzeri</name>
    <name type="common">Turquoise killifish</name>
    <dbReference type="NCBI Taxonomy" id="105023"/>
    <lineage>
        <taxon>Eukaryota</taxon>
        <taxon>Metazoa</taxon>
        <taxon>Chordata</taxon>
        <taxon>Craniata</taxon>
        <taxon>Vertebrata</taxon>
        <taxon>Euteleostomi</taxon>
        <taxon>Actinopterygii</taxon>
        <taxon>Neopterygii</taxon>
        <taxon>Teleostei</taxon>
        <taxon>Neoteleostei</taxon>
        <taxon>Acanthomorphata</taxon>
        <taxon>Ovalentaria</taxon>
        <taxon>Atherinomorphae</taxon>
        <taxon>Cyprinodontiformes</taxon>
        <taxon>Nothobranchiidae</taxon>
        <taxon>Nothobranchius</taxon>
    </lineage>
</organism>
<reference evidence="1" key="2">
    <citation type="submission" date="2016-06" db="EMBL/GenBank/DDBJ databases">
        <title>The genome of a short-lived fish provides insights into sex chromosome evolution and the genetic control of aging.</title>
        <authorList>
            <person name="Reichwald K."/>
            <person name="Felder M."/>
            <person name="Petzold A."/>
            <person name="Koch P."/>
            <person name="Groth M."/>
            <person name="Platzer M."/>
        </authorList>
    </citation>
    <scope>NUCLEOTIDE SEQUENCE</scope>
    <source>
        <tissue evidence="1">Brain</tissue>
    </source>
</reference>